<dbReference type="GO" id="GO:0005547">
    <property type="term" value="F:phosphatidylinositol-3,4,5-trisphosphate binding"/>
    <property type="evidence" value="ECO:0007669"/>
    <property type="project" value="UniProtKB-ARBA"/>
</dbReference>
<evidence type="ECO:0000256" key="3">
    <source>
        <dbReference type="ARBA" id="ARBA00023175"/>
    </source>
</evidence>
<name>L8GLW3_ACACF</name>
<dbReference type="KEGG" id="acan:ACA1_366670"/>
<keyword evidence="4" id="KW-0067">ATP-binding</keyword>
<evidence type="ECO:0000259" key="8">
    <source>
        <dbReference type="PROSITE" id="PS50067"/>
    </source>
</evidence>
<accession>L8GLW3</accession>
<dbReference type="OMA" id="GQVEHER"/>
<keyword evidence="1" id="KW-0813">Transport</keyword>
<dbReference type="Pfam" id="PF00225">
    <property type="entry name" value="Kinesin"/>
    <property type="match status" value="2"/>
</dbReference>
<dbReference type="Gene3D" id="2.30.29.30">
    <property type="entry name" value="Pleckstrin-homology domain (PH domain)/Phosphotyrosine-binding domain (PTB)"/>
    <property type="match status" value="1"/>
</dbReference>
<dbReference type="GO" id="GO:0005524">
    <property type="term" value="F:ATP binding"/>
    <property type="evidence" value="ECO:0007669"/>
    <property type="project" value="UniProtKB-UniRule"/>
</dbReference>
<evidence type="ECO:0000256" key="5">
    <source>
        <dbReference type="SAM" id="Coils"/>
    </source>
</evidence>
<dbReference type="GO" id="GO:0003777">
    <property type="term" value="F:microtubule motor activity"/>
    <property type="evidence" value="ECO:0007669"/>
    <property type="project" value="InterPro"/>
</dbReference>
<dbReference type="EMBL" id="KB008073">
    <property type="protein sequence ID" value="ELR14055.1"/>
    <property type="molecule type" value="Genomic_DNA"/>
</dbReference>
<feature type="compositionally biased region" description="Low complexity" evidence="6">
    <location>
        <begin position="376"/>
        <end position="397"/>
    </location>
</feature>
<dbReference type="FunFam" id="2.30.29.30:FF:000286">
    <property type="entry name" value="PH-protein kinase domain containing protein"/>
    <property type="match status" value="1"/>
</dbReference>
<evidence type="ECO:0000256" key="2">
    <source>
        <dbReference type="ARBA" id="ARBA00023054"/>
    </source>
</evidence>
<dbReference type="SUPFAM" id="SSF52540">
    <property type="entry name" value="P-loop containing nucleoside triphosphate hydrolases"/>
    <property type="match status" value="1"/>
</dbReference>
<dbReference type="SUPFAM" id="SSF50729">
    <property type="entry name" value="PH domain-like"/>
    <property type="match status" value="1"/>
</dbReference>
<feature type="domain" description="PH" evidence="7">
    <location>
        <begin position="702"/>
        <end position="798"/>
    </location>
</feature>
<feature type="binding site" evidence="4">
    <location>
        <begin position="105"/>
        <end position="112"/>
    </location>
    <ligand>
        <name>ATP</name>
        <dbReference type="ChEBI" id="CHEBI:30616"/>
    </ligand>
</feature>
<dbReference type="STRING" id="1257118.L8GLW3"/>
<protein>
    <submittedName>
        <fullName evidence="9">Kinesin motor domain containing protein</fullName>
    </submittedName>
</protein>
<dbReference type="PANTHER" id="PTHR47968:SF75">
    <property type="entry name" value="CENTROMERE-ASSOCIATED PROTEIN E"/>
    <property type="match status" value="1"/>
</dbReference>
<dbReference type="PROSITE" id="PS50003">
    <property type="entry name" value="PH_DOMAIN"/>
    <property type="match status" value="1"/>
</dbReference>
<dbReference type="InterPro" id="IPR001849">
    <property type="entry name" value="PH_domain"/>
</dbReference>
<dbReference type="Gene3D" id="3.40.850.10">
    <property type="entry name" value="Kinesin motor domain"/>
    <property type="match status" value="1"/>
</dbReference>
<organism evidence="9 10">
    <name type="scientific">Acanthamoeba castellanii (strain ATCC 30010 / Neff)</name>
    <dbReference type="NCBI Taxonomy" id="1257118"/>
    <lineage>
        <taxon>Eukaryota</taxon>
        <taxon>Amoebozoa</taxon>
        <taxon>Discosea</taxon>
        <taxon>Longamoebia</taxon>
        <taxon>Centramoebida</taxon>
        <taxon>Acanthamoebidae</taxon>
        <taxon>Acanthamoeba</taxon>
    </lineage>
</organism>
<keyword evidence="4" id="KW-0547">Nucleotide-binding</keyword>
<dbReference type="AlphaFoldDB" id="L8GLW3"/>
<dbReference type="VEuPathDB" id="AmoebaDB:ACA1_366670"/>
<keyword evidence="2 5" id="KW-0175">Coiled coil</keyword>
<proteinExistence type="inferred from homology"/>
<dbReference type="PANTHER" id="PTHR47968">
    <property type="entry name" value="CENTROMERE PROTEIN E"/>
    <property type="match status" value="1"/>
</dbReference>
<reference evidence="9 10" key="1">
    <citation type="journal article" date="2013" name="Genome Biol.">
        <title>Genome of Acanthamoeba castellanii highlights extensive lateral gene transfer and early evolution of tyrosine kinase signaling.</title>
        <authorList>
            <person name="Clarke M."/>
            <person name="Lohan A.J."/>
            <person name="Liu B."/>
            <person name="Lagkouvardos I."/>
            <person name="Roy S."/>
            <person name="Zafar N."/>
            <person name="Bertelli C."/>
            <person name="Schilde C."/>
            <person name="Kianianmomeni A."/>
            <person name="Burglin T.R."/>
            <person name="Frech C."/>
            <person name="Turcotte B."/>
            <person name="Kopec K.O."/>
            <person name="Synnott J.M."/>
            <person name="Choo C."/>
            <person name="Paponov I."/>
            <person name="Finkler A."/>
            <person name="Soon Heng Tan C."/>
            <person name="Hutchins A.P."/>
            <person name="Weinmeier T."/>
            <person name="Rattei T."/>
            <person name="Chu J.S."/>
            <person name="Gimenez G."/>
            <person name="Irimia M."/>
            <person name="Rigden D.J."/>
            <person name="Fitzpatrick D.A."/>
            <person name="Lorenzo-Morales J."/>
            <person name="Bateman A."/>
            <person name="Chiu C.H."/>
            <person name="Tang P."/>
            <person name="Hegemann P."/>
            <person name="Fromm H."/>
            <person name="Raoult D."/>
            <person name="Greub G."/>
            <person name="Miranda-Saavedra D."/>
            <person name="Chen N."/>
            <person name="Nash P."/>
            <person name="Ginger M.L."/>
            <person name="Horn M."/>
            <person name="Schaap P."/>
            <person name="Caler L."/>
            <person name="Loftus B."/>
        </authorList>
    </citation>
    <scope>NUCLEOTIDE SEQUENCE [LARGE SCALE GENOMIC DNA]</scope>
    <source>
        <strain evidence="9 10">Neff</strain>
    </source>
</reference>
<dbReference type="GO" id="GO:0008017">
    <property type="term" value="F:microtubule binding"/>
    <property type="evidence" value="ECO:0007669"/>
    <property type="project" value="InterPro"/>
</dbReference>
<comment type="similarity">
    <text evidence="4">Belongs to the TRAFAC class myosin-kinesin ATPase superfamily. Kinesin family.</text>
</comment>
<dbReference type="Pfam" id="PF00169">
    <property type="entry name" value="PH"/>
    <property type="match status" value="1"/>
</dbReference>
<dbReference type="SMART" id="SM00233">
    <property type="entry name" value="PH"/>
    <property type="match status" value="1"/>
</dbReference>
<feature type="region of interest" description="Disordered" evidence="6">
    <location>
        <begin position="376"/>
        <end position="432"/>
    </location>
</feature>
<dbReference type="InterPro" id="IPR001752">
    <property type="entry name" value="Kinesin_motor_dom"/>
</dbReference>
<evidence type="ECO:0000313" key="9">
    <source>
        <dbReference type="EMBL" id="ELR14055.1"/>
    </source>
</evidence>
<dbReference type="InterPro" id="IPR036961">
    <property type="entry name" value="Kinesin_motor_dom_sf"/>
</dbReference>
<dbReference type="Proteomes" id="UP000011083">
    <property type="component" value="Unassembled WGS sequence"/>
</dbReference>
<evidence type="ECO:0000256" key="1">
    <source>
        <dbReference type="ARBA" id="ARBA00022448"/>
    </source>
</evidence>
<dbReference type="OrthoDB" id="3176171at2759"/>
<feature type="domain" description="Kinesin motor" evidence="8">
    <location>
        <begin position="4"/>
        <end position="319"/>
    </location>
</feature>
<evidence type="ECO:0000313" key="10">
    <source>
        <dbReference type="Proteomes" id="UP000011083"/>
    </source>
</evidence>
<dbReference type="InterPro" id="IPR027417">
    <property type="entry name" value="P-loop_NTPase"/>
</dbReference>
<feature type="coiled-coil region" evidence="5">
    <location>
        <begin position="581"/>
        <end position="661"/>
    </location>
</feature>
<sequence length="813" mass="91456">MDCSVRVVVRFRPVNEREKTEDTRGARGAGTAFVVREDQRSVEVARPDGQFLVQRGSPDVFSFDRVFGGEAHQADVYGAVAQETIVYVVRSDVLNGYNGTIFAYGQTGSGKSFTMFGRDIDTEERGIIPRACSQLFKHITEDKEGTEFTIKCSFMEIYKERVRDLLNPKSVNLKVHETPTRGVWVEDLTEEFVATEDDVLELLRLGDNLFVLTLHQRMPDGSTKTGRLNLADLAGSEKVAKTGAKGNTLEEAKNINKSLAALGNCINALTTKGKSHVPYRDSKLTHILKTTLVCTCSPHEFNAEETISTLRFGQRAKTIKNSVQVNKQRSVEELNEIIAMLRKEVKALKRYAIFLESEMRKLKGSDWAPPSVIPRAVPASPASSARSASGSGPAASPYKPSTPSSSARSLGGAGTPSRASLMMGSTRRDSEDLGDEIEQLQDDLKGVQEEEYQNKEKISRLKQELNERESEKERLVREVENKDMELGSQVRRLHYELKQALLDGLMLGSAMQVENATAQLKDAGSANEELQEELTLSKEEVERLISDRESLVEELAKILQPEQAQLINLDELRKNPAGREAKRAEAKAQAEKREAEEWRKKEELYVKKSAAAALRIEEMEREMEELRQKARQTEQALDEEKRRAAQRERELKRQVELMSEAEDIARRRGAATTMKVVKPIRASIKEQLFQRKSLKRRELAGVVLKEGWLTKEGGLVRNWKKRWFVLQDGNLYYYENANKVTGKGCVLLEGCVVTPAEGETKKKHSFAIYHDSRRTFYLQAADAKELSEWTEALTEAIDHTGRESSFTASDKSD</sequence>
<dbReference type="InterPro" id="IPR027640">
    <property type="entry name" value="Kinesin-like_fam"/>
</dbReference>
<feature type="coiled-coil region" evidence="5">
    <location>
        <begin position="513"/>
        <end position="554"/>
    </location>
</feature>
<evidence type="ECO:0000256" key="4">
    <source>
        <dbReference type="PROSITE-ProRule" id="PRU00283"/>
    </source>
</evidence>
<dbReference type="RefSeq" id="XP_004336068.1">
    <property type="nucleotide sequence ID" value="XM_004336020.1"/>
</dbReference>
<dbReference type="InterPro" id="IPR011993">
    <property type="entry name" value="PH-like_dom_sf"/>
</dbReference>
<dbReference type="GO" id="GO:0007018">
    <property type="term" value="P:microtubule-based movement"/>
    <property type="evidence" value="ECO:0007669"/>
    <property type="project" value="InterPro"/>
</dbReference>
<dbReference type="GeneID" id="14914558"/>
<evidence type="ECO:0000259" key="7">
    <source>
        <dbReference type="PROSITE" id="PS50003"/>
    </source>
</evidence>
<feature type="compositionally biased region" description="Polar residues" evidence="6">
    <location>
        <begin position="399"/>
        <end position="408"/>
    </location>
</feature>
<dbReference type="SMART" id="SM00129">
    <property type="entry name" value="KISc"/>
    <property type="match status" value="1"/>
</dbReference>
<dbReference type="PRINTS" id="PR00380">
    <property type="entry name" value="KINESINHEAVY"/>
</dbReference>
<dbReference type="PROSITE" id="PS50067">
    <property type="entry name" value="KINESIN_MOTOR_2"/>
    <property type="match status" value="1"/>
</dbReference>
<gene>
    <name evidence="9" type="ORF">ACA1_366670</name>
</gene>
<evidence type="ECO:0000256" key="6">
    <source>
        <dbReference type="SAM" id="MobiDB-lite"/>
    </source>
</evidence>
<keyword evidence="3 4" id="KW-0505">Motor protein</keyword>
<keyword evidence="10" id="KW-1185">Reference proteome</keyword>